<dbReference type="InterPro" id="IPR036378">
    <property type="entry name" value="FAS1_dom_sf"/>
</dbReference>
<keyword evidence="3" id="KW-1185">Reference proteome</keyword>
<comment type="caution">
    <text evidence="2">The sequence shown here is derived from an EMBL/GenBank/DDBJ whole genome shotgun (WGS) entry which is preliminary data.</text>
</comment>
<name>A0ABP8IQM4_9BACT</name>
<reference evidence="3" key="1">
    <citation type="journal article" date="2019" name="Int. J. Syst. Evol. Microbiol.">
        <title>The Global Catalogue of Microorganisms (GCM) 10K type strain sequencing project: providing services to taxonomists for standard genome sequencing and annotation.</title>
        <authorList>
            <consortium name="The Broad Institute Genomics Platform"/>
            <consortium name="The Broad Institute Genome Sequencing Center for Infectious Disease"/>
            <person name="Wu L."/>
            <person name="Ma J."/>
        </authorList>
    </citation>
    <scope>NUCLEOTIDE SEQUENCE [LARGE SCALE GENOMIC DNA]</scope>
    <source>
        <strain evidence="3">JCM 17923</strain>
    </source>
</reference>
<sequence>MLSLLLLSSCHKDEGVDPSIAGIAVANSDFQVLEDAAVRGGVVDILSNKNPNPASGGNYTVFAPNNAAFARLGLNNATDLTSLQIPFLRNTLFYHVTGGIMASSALTPGSTTPSALGPVRRIIRRADGSLYVNGSKIIATDIKASNGTVHAIDKVLLATGGNIVESAIALQTAQVFVKSELTFLVEAVVYANLAGTLSGPGPFTVFAPTDQAFKDLGVQLGVPMNQPRDIRQLPMSLVRDVLLNHTLSGASFSSELPESSRLPNALGANLSTGAFINGTMTVKGNGNAVPANMVIPDVQCTNGVVHVIDRVLLP</sequence>
<dbReference type="SUPFAM" id="SSF82153">
    <property type="entry name" value="FAS1 domain"/>
    <property type="match status" value="2"/>
</dbReference>
<organism evidence="2 3">
    <name type="scientific">Hymenobacter saemangeumensis</name>
    <dbReference type="NCBI Taxonomy" id="1084522"/>
    <lineage>
        <taxon>Bacteria</taxon>
        <taxon>Pseudomonadati</taxon>
        <taxon>Bacteroidota</taxon>
        <taxon>Cytophagia</taxon>
        <taxon>Cytophagales</taxon>
        <taxon>Hymenobacteraceae</taxon>
        <taxon>Hymenobacter</taxon>
    </lineage>
</organism>
<evidence type="ECO:0000313" key="2">
    <source>
        <dbReference type="EMBL" id="GAA4365418.1"/>
    </source>
</evidence>
<dbReference type="Pfam" id="PF02469">
    <property type="entry name" value="Fasciclin"/>
    <property type="match status" value="2"/>
</dbReference>
<dbReference type="PANTHER" id="PTHR10900">
    <property type="entry name" value="PERIOSTIN-RELATED"/>
    <property type="match status" value="1"/>
</dbReference>
<evidence type="ECO:0000313" key="3">
    <source>
        <dbReference type="Proteomes" id="UP001501153"/>
    </source>
</evidence>
<gene>
    <name evidence="2" type="ORF">GCM10023185_35670</name>
</gene>
<proteinExistence type="predicted"/>
<protein>
    <recommendedName>
        <fullName evidence="1">FAS1 domain-containing protein</fullName>
    </recommendedName>
</protein>
<dbReference type="InterPro" id="IPR000782">
    <property type="entry name" value="FAS1_domain"/>
</dbReference>
<dbReference type="EMBL" id="BAABGZ010000074">
    <property type="protein sequence ID" value="GAA4365418.1"/>
    <property type="molecule type" value="Genomic_DNA"/>
</dbReference>
<dbReference type="PANTHER" id="PTHR10900:SF77">
    <property type="entry name" value="FI19380P1"/>
    <property type="match status" value="1"/>
</dbReference>
<dbReference type="RefSeq" id="WP_345237473.1">
    <property type="nucleotide sequence ID" value="NZ_BAABGZ010000074.1"/>
</dbReference>
<evidence type="ECO:0000259" key="1">
    <source>
        <dbReference type="PROSITE" id="PS50213"/>
    </source>
</evidence>
<accession>A0ABP8IQM4</accession>
<dbReference type="Gene3D" id="2.30.180.10">
    <property type="entry name" value="FAS1 domain"/>
    <property type="match status" value="2"/>
</dbReference>
<feature type="domain" description="FAS1" evidence="1">
    <location>
        <begin position="17"/>
        <end position="156"/>
    </location>
</feature>
<dbReference type="SMART" id="SM00554">
    <property type="entry name" value="FAS1"/>
    <property type="match status" value="2"/>
</dbReference>
<feature type="domain" description="FAS1" evidence="1">
    <location>
        <begin position="168"/>
        <end position="312"/>
    </location>
</feature>
<dbReference type="InterPro" id="IPR050904">
    <property type="entry name" value="Adhesion/Biosynth-related"/>
</dbReference>
<dbReference type="PROSITE" id="PS50213">
    <property type="entry name" value="FAS1"/>
    <property type="match status" value="2"/>
</dbReference>
<dbReference type="Proteomes" id="UP001501153">
    <property type="component" value="Unassembled WGS sequence"/>
</dbReference>